<dbReference type="RefSeq" id="WP_094985721.1">
    <property type="nucleotide sequence ID" value="NZ_NHNI01000002.1"/>
</dbReference>
<protein>
    <recommendedName>
        <fullName evidence="1">Phage tail collar domain-containing protein</fullName>
    </recommendedName>
</protein>
<evidence type="ECO:0000313" key="3">
    <source>
        <dbReference type="Proteomes" id="UP000216101"/>
    </source>
</evidence>
<dbReference type="Proteomes" id="UP000216101">
    <property type="component" value="Unassembled WGS sequence"/>
</dbReference>
<accession>A0A266Q4A0</accession>
<feature type="domain" description="Phage tail collar" evidence="1">
    <location>
        <begin position="7"/>
        <end position="62"/>
    </location>
</feature>
<organism evidence="2 3">
    <name type="scientific">Cellvibrio mixtus</name>
    <dbReference type="NCBI Taxonomy" id="39650"/>
    <lineage>
        <taxon>Bacteria</taxon>
        <taxon>Pseudomonadati</taxon>
        <taxon>Pseudomonadota</taxon>
        <taxon>Gammaproteobacteria</taxon>
        <taxon>Cellvibrionales</taxon>
        <taxon>Cellvibrionaceae</taxon>
        <taxon>Cellvibrio</taxon>
    </lineage>
</organism>
<dbReference type="AlphaFoldDB" id="A0A266Q4A0"/>
<dbReference type="InterPro" id="IPR037053">
    <property type="entry name" value="Phage_tail_collar_dom_sf"/>
</dbReference>
<dbReference type="Pfam" id="PF07484">
    <property type="entry name" value="Collar"/>
    <property type="match status" value="1"/>
</dbReference>
<dbReference type="InterPro" id="IPR011083">
    <property type="entry name" value="Phage_tail_collar_dom"/>
</dbReference>
<gene>
    <name evidence="2" type="ORF">CBP51_16105</name>
</gene>
<evidence type="ECO:0000259" key="1">
    <source>
        <dbReference type="Pfam" id="PF07484"/>
    </source>
</evidence>
<reference evidence="3" key="1">
    <citation type="submission" date="2017-05" db="EMBL/GenBank/DDBJ databases">
        <authorList>
            <person name="Barney B.M."/>
        </authorList>
    </citation>
    <scope>NUCLEOTIDE SEQUENCE [LARGE SCALE GENOMIC DNA]</scope>
    <source>
        <strain evidence="3">PSBB022</strain>
    </source>
</reference>
<name>A0A266Q4A0_9GAMM</name>
<dbReference type="Gene3D" id="3.90.1340.10">
    <property type="entry name" value="Phage tail collar domain"/>
    <property type="match status" value="1"/>
</dbReference>
<comment type="caution">
    <text evidence="2">The sequence shown here is derived from an EMBL/GenBank/DDBJ whole genome shotgun (WGS) entry which is preliminary data.</text>
</comment>
<dbReference type="EMBL" id="NHNI01000002">
    <property type="protein sequence ID" value="OZY84693.1"/>
    <property type="molecule type" value="Genomic_DNA"/>
</dbReference>
<proteinExistence type="predicted"/>
<evidence type="ECO:0000313" key="2">
    <source>
        <dbReference type="EMBL" id="OZY84693.1"/>
    </source>
</evidence>
<dbReference type="SUPFAM" id="SSF88874">
    <property type="entry name" value="Receptor-binding domain of short tail fibre protein gp12"/>
    <property type="match status" value="1"/>
</dbReference>
<sequence>MEPFVSEIRMFSFNWAPKGWAKCDGSLMAIAQNNALFALLGVQFGGNGTTTFALPDLRGRAPVHVGVGDRNSPSYSTFKIGALGGTETVSLTQSQMPSHNHLVAASTASGTVKPLVNDIIGAGLNKQNEQPSHIYAPFNPATQVPLAADVVGVQGAGAAHQNCQPSLAINFCIAVQGIFPSRN</sequence>
<keyword evidence="3" id="KW-1185">Reference proteome</keyword>